<accession>A0A813P7W0</accession>
<sequence length="485" mass="55927">MIILLWSLSILNLYVFYIPLKNYTTSAGLDALPIVLDQMNYYTPDEGYQALTRLGNDGRNAYRLSNYTDFILPFLLFLSLSLPNLALGKGFCYIISPLIYMISDYIENIAEKYVLEIYPKRNDSIMMLACYSADGNCDFNTVGNNGETIINEGIQSLLIDLLSKLVVNINKHDNQGGTALHYAYRFNRTNDIVLYLLHKCDLLDQQSHKTSFLIDYINAKTRDGHDVLSFARTYDHEQIIEELCEHLSHDDYRRQEKDKTTVLYLLERHYGLNTITLCEKQYGFTPIFSADYAGQSKCFEYVLNAILNRHTSVHDLLIDRYGRTLLHLGVLSRQINIQIDSFLFVQFIAPMIYTLDYNDETPLHLAVRLDLYDMCELIQHTDANLSILLHCVAQCVNIKFSNGIDACIPILDILLKYIQNCKSRISFDLLTAINGFGYNCLETAILARNRLFVEYLLDLNNISLFKNLLCNAQILDIHYRHHLEN</sequence>
<dbReference type="Gene3D" id="1.25.40.20">
    <property type="entry name" value="Ankyrin repeat-containing domain"/>
    <property type="match status" value="2"/>
</dbReference>
<dbReference type="InterPro" id="IPR036770">
    <property type="entry name" value="Ankyrin_rpt-contain_sf"/>
</dbReference>
<protein>
    <recommendedName>
        <fullName evidence="3">Ankyrin repeat protein</fullName>
    </recommendedName>
</protein>
<evidence type="ECO:0000313" key="2">
    <source>
        <dbReference type="Proteomes" id="UP000663860"/>
    </source>
</evidence>
<evidence type="ECO:0008006" key="3">
    <source>
        <dbReference type="Google" id="ProtNLM"/>
    </source>
</evidence>
<dbReference type="EMBL" id="CAJNOE010000021">
    <property type="protein sequence ID" value="CAF0747197.1"/>
    <property type="molecule type" value="Genomic_DNA"/>
</dbReference>
<dbReference type="InterPro" id="IPR002110">
    <property type="entry name" value="Ankyrin_rpt"/>
</dbReference>
<proteinExistence type="predicted"/>
<organism evidence="1 2">
    <name type="scientific">Adineta steineri</name>
    <dbReference type="NCBI Taxonomy" id="433720"/>
    <lineage>
        <taxon>Eukaryota</taxon>
        <taxon>Metazoa</taxon>
        <taxon>Spiralia</taxon>
        <taxon>Gnathifera</taxon>
        <taxon>Rotifera</taxon>
        <taxon>Eurotatoria</taxon>
        <taxon>Bdelloidea</taxon>
        <taxon>Adinetida</taxon>
        <taxon>Adinetidae</taxon>
        <taxon>Adineta</taxon>
    </lineage>
</organism>
<dbReference type="SUPFAM" id="SSF48403">
    <property type="entry name" value="Ankyrin repeat"/>
    <property type="match status" value="1"/>
</dbReference>
<evidence type="ECO:0000313" key="1">
    <source>
        <dbReference type="EMBL" id="CAF0747197.1"/>
    </source>
</evidence>
<gene>
    <name evidence="1" type="ORF">IZO911_LOCUS3911</name>
</gene>
<name>A0A813P7W0_9BILA</name>
<dbReference type="SMART" id="SM00248">
    <property type="entry name" value="ANK"/>
    <property type="match status" value="5"/>
</dbReference>
<dbReference type="PANTHER" id="PTHR24121:SF21">
    <property type="entry name" value="ANKYRIN REPEAT FAMILY PROTEIN"/>
    <property type="match status" value="1"/>
</dbReference>
<dbReference type="AlphaFoldDB" id="A0A813P7W0"/>
<dbReference type="PANTHER" id="PTHR24121">
    <property type="entry name" value="NO MECHANORECEPTOR POTENTIAL C, ISOFORM D-RELATED"/>
    <property type="match status" value="1"/>
</dbReference>
<dbReference type="Proteomes" id="UP000663860">
    <property type="component" value="Unassembled WGS sequence"/>
</dbReference>
<reference evidence="1" key="1">
    <citation type="submission" date="2021-02" db="EMBL/GenBank/DDBJ databases">
        <authorList>
            <person name="Nowell W R."/>
        </authorList>
    </citation>
    <scope>NUCLEOTIDE SEQUENCE</scope>
</reference>
<dbReference type="Pfam" id="PF00023">
    <property type="entry name" value="Ank"/>
    <property type="match status" value="1"/>
</dbReference>
<comment type="caution">
    <text evidence="1">The sequence shown here is derived from an EMBL/GenBank/DDBJ whole genome shotgun (WGS) entry which is preliminary data.</text>
</comment>